<evidence type="ECO:0000313" key="2">
    <source>
        <dbReference type="EMBL" id="KAF8404859.1"/>
    </source>
</evidence>
<protein>
    <submittedName>
        <fullName evidence="2">Uncharacterized protein</fullName>
    </submittedName>
</protein>
<dbReference type="AlphaFoldDB" id="A0A834ZBG3"/>
<name>A0A834ZBG3_TETSI</name>
<keyword evidence="3" id="KW-1185">Reference proteome</keyword>
<reference evidence="2 3" key="1">
    <citation type="submission" date="2020-04" db="EMBL/GenBank/DDBJ databases">
        <title>Plant Genome Project.</title>
        <authorList>
            <person name="Zhang R.-G."/>
        </authorList>
    </citation>
    <scope>NUCLEOTIDE SEQUENCE [LARGE SCALE GENOMIC DNA]</scope>
    <source>
        <strain evidence="2">YNK0</strain>
        <tissue evidence="2">Leaf</tissue>
    </source>
</reference>
<dbReference type="OrthoDB" id="763372at2759"/>
<dbReference type="EMBL" id="JABCRI010000006">
    <property type="protein sequence ID" value="KAF8404859.1"/>
    <property type="molecule type" value="Genomic_DNA"/>
</dbReference>
<accession>A0A834ZBG3</accession>
<dbReference type="Proteomes" id="UP000655225">
    <property type="component" value="Unassembled WGS sequence"/>
</dbReference>
<feature type="compositionally biased region" description="Basic residues" evidence="1">
    <location>
        <begin position="192"/>
        <end position="213"/>
    </location>
</feature>
<evidence type="ECO:0000256" key="1">
    <source>
        <dbReference type="SAM" id="MobiDB-lite"/>
    </source>
</evidence>
<comment type="caution">
    <text evidence="2">The sequence shown here is derived from an EMBL/GenBank/DDBJ whole genome shotgun (WGS) entry which is preliminary data.</text>
</comment>
<feature type="region of interest" description="Disordered" evidence="1">
    <location>
        <begin position="141"/>
        <end position="255"/>
    </location>
</feature>
<organism evidence="2 3">
    <name type="scientific">Tetracentron sinense</name>
    <name type="common">Spur-leaf</name>
    <dbReference type="NCBI Taxonomy" id="13715"/>
    <lineage>
        <taxon>Eukaryota</taxon>
        <taxon>Viridiplantae</taxon>
        <taxon>Streptophyta</taxon>
        <taxon>Embryophyta</taxon>
        <taxon>Tracheophyta</taxon>
        <taxon>Spermatophyta</taxon>
        <taxon>Magnoliopsida</taxon>
        <taxon>Trochodendrales</taxon>
        <taxon>Trochodendraceae</taxon>
        <taxon>Tetracentron</taxon>
    </lineage>
</organism>
<gene>
    <name evidence="2" type="ORF">HHK36_009749</name>
</gene>
<proteinExistence type="predicted"/>
<sequence>MEDSESTSVLQPKSISAMKELLAQIEHIRALVLLCPNISNHVPTILLSSTHSFKSEWTLFQKSHSRFCWLAAACRQALVAPTTRGQLLWLAHGFGSAATINVDASSAPRSLPNQTLGRGAIEMKMDREEKRRKFHEALLSMLYPPPQQQEVEDEPVDTGLDLGLIPGDDELEEGNSSTSVDEDESAPQKLSRAQRKRLRKKKLKETASRRRKLIGPQLPSTDADSNDEEPPNLRDNAVEEESDAGIHNPEFVSPGEQLACTAQNKLKRRRMAKRLGQSTVNCSSFPNTDS</sequence>
<evidence type="ECO:0000313" key="3">
    <source>
        <dbReference type="Proteomes" id="UP000655225"/>
    </source>
</evidence>